<keyword evidence="2 11" id="KW-0997">Cell inner membrane</keyword>
<comment type="function">
    <text evidence="11">Peptidoglycan polymerase that catalyzes glycan chain elongation from lipid-linked precursors.</text>
</comment>
<evidence type="ECO:0000256" key="4">
    <source>
        <dbReference type="ARBA" id="ARBA00022679"/>
    </source>
</evidence>
<dbReference type="GO" id="GO:0009274">
    <property type="term" value="C:peptidoglycan-based cell wall"/>
    <property type="evidence" value="ECO:0007669"/>
    <property type="project" value="InterPro"/>
</dbReference>
<dbReference type="GO" id="GO:0008955">
    <property type="term" value="F:peptidoglycan glycosyltransferase activity"/>
    <property type="evidence" value="ECO:0007669"/>
    <property type="project" value="UniProtKB-UniRule"/>
</dbReference>
<evidence type="ECO:0000256" key="8">
    <source>
        <dbReference type="ARBA" id="ARBA00022989"/>
    </source>
</evidence>
<dbReference type="Gene3D" id="1.10.3810.10">
    <property type="entry name" value="Biosynthetic peptidoglycan transglycosylase-like"/>
    <property type="match status" value="1"/>
</dbReference>
<dbReference type="GO" id="GO:0016763">
    <property type="term" value="F:pentosyltransferase activity"/>
    <property type="evidence" value="ECO:0007669"/>
    <property type="project" value="InterPro"/>
</dbReference>
<keyword evidence="4 11" id="KW-0808">Transferase</keyword>
<evidence type="ECO:0000256" key="3">
    <source>
        <dbReference type="ARBA" id="ARBA00022676"/>
    </source>
</evidence>
<name>A0A2T5MF45_9GAMM</name>
<evidence type="ECO:0000256" key="5">
    <source>
        <dbReference type="ARBA" id="ARBA00022692"/>
    </source>
</evidence>
<dbReference type="PANTHER" id="PTHR30400">
    <property type="entry name" value="MONOFUNCTIONAL BIOSYNTHETIC PEPTIDOGLYCAN TRANSGLYCOSYLASE"/>
    <property type="match status" value="1"/>
</dbReference>
<keyword evidence="15" id="KW-1185">Reference proteome</keyword>
<keyword evidence="1 11" id="KW-1003">Cell membrane</keyword>
<keyword evidence="10 11" id="KW-0961">Cell wall biogenesis/degradation</keyword>
<protein>
    <recommendedName>
        <fullName evidence="11">Biosynthetic peptidoglycan transglycosylase</fullName>
        <ecNumber evidence="11">2.4.99.28</ecNumber>
    </recommendedName>
    <alternativeName>
        <fullName evidence="11">Glycan polymerase</fullName>
    </alternativeName>
    <alternativeName>
        <fullName evidence="11">Peptidoglycan glycosyltransferase MtgA</fullName>
        <shortName evidence="11">PGT</shortName>
    </alternativeName>
</protein>
<evidence type="ECO:0000256" key="11">
    <source>
        <dbReference type="HAMAP-Rule" id="MF_00766"/>
    </source>
</evidence>
<evidence type="ECO:0000259" key="13">
    <source>
        <dbReference type="Pfam" id="PF00912"/>
    </source>
</evidence>
<keyword evidence="9 11" id="KW-0472">Membrane</keyword>
<dbReference type="InterPro" id="IPR001264">
    <property type="entry name" value="Glyco_trans_51"/>
</dbReference>
<keyword evidence="6 11" id="KW-0133">Cell shape</keyword>
<accession>A0A2T5MF45</accession>
<dbReference type="EC" id="2.4.99.28" evidence="11"/>
<keyword evidence="5 11" id="KW-0812">Transmembrane</keyword>
<evidence type="ECO:0000313" key="14">
    <source>
        <dbReference type="EMBL" id="PTU31198.1"/>
    </source>
</evidence>
<feature type="region of interest" description="Disordered" evidence="12">
    <location>
        <begin position="214"/>
        <end position="290"/>
    </location>
</feature>
<dbReference type="NCBIfam" id="TIGR02070">
    <property type="entry name" value="mono_pep_trsgly"/>
    <property type="match status" value="1"/>
</dbReference>
<dbReference type="EMBL" id="QANS01000004">
    <property type="protein sequence ID" value="PTU31198.1"/>
    <property type="molecule type" value="Genomic_DNA"/>
</dbReference>
<comment type="subcellular location">
    <subcellularLocation>
        <location evidence="11">Cell inner membrane</location>
        <topology evidence="11">Single-pass membrane protein</topology>
    </subcellularLocation>
</comment>
<evidence type="ECO:0000256" key="6">
    <source>
        <dbReference type="ARBA" id="ARBA00022960"/>
    </source>
</evidence>
<keyword evidence="7 11" id="KW-0573">Peptidoglycan synthesis</keyword>
<feature type="compositionally biased region" description="Low complexity" evidence="12">
    <location>
        <begin position="255"/>
        <end position="266"/>
    </location>
</feature>
<dbReference type="PANTHER" id="PTHR30400:SF0">
    <property type="entry name" value="BIOSYNTHETIC PEPTIDOGLYCAN TRANSGLYCOSYLASE"/>
    <property type="match status" value="1"/>
</dbReference>
<evidence type="ECO:0000256" key="7">
    <source>
        <dbReference type="ARBA" id="ARBA00022984"/>
    </source>
</evidence>
<dbReference type="Proteomes" id="UP000244248">
    <property type="component" value="Unassembled WGS sequence"/>
</dbReference>
<feature type="domain" description="Glycosyl transferase family 51" evidence="13">
    <location>
        <begin position="48"/>
        <end position="213"/>
    </location>
</feature>
<evidence type="ECO:0000256" key="10">
    <source>
        <dbReference type="ARBA" id="ARBA00023316"/>
    </source>
</evidence>
<dbReference type="SUPFAM" id="SSF53955">
    <property type="entry name" value="Lysozyme-like"/>
    <property type="match status" value="1"/>
</dbReference>
<dbReference type="GO" id="GO:0071555">
    <property type="term" value="P:cell wall organization"/>
    <property type="evidence" value="ECO:0007669"/>
    <property type="project" value="UniProtKB-KW"/>
</dbReference>
<evidence type="ECO:0000256" key="1">
    <source>
        <dbReference type="ARBA" id="ARBA00022475"/>
    </source>
</evidence>
<dbReference type="InterPro" id="IPR011812">
    <property type="entry name" value="Pep_trsgly"/>
</dbReference>
<reference evidence="14 15" key="1">
    <citation type="submission" date="2018-04" db="EMBL/GenBank/DDBJ databases">
        <title>Novel species isolated from glacier.</title>
        <authorList>
            <person name="Liu Q."/>
            <person name="Xin Y.-H."/>
        </authorList>
    </citation>
    <scope>NUCLEOTIDE SEQUENCE [LARGE SCALE GENOMIC DNA]</scope>
    <source>
        <strain evidence="14 15">GT1R17</strain>
    </source>
</reference>
<dbReference type="Pfam" id="PF00912">
    <property type="entry name" value="Transgly"/>
    <property type="match status" value="1"/>
</dbReference>
<dbReference type="InterPro" id="IPR023346">
    <property type="entry name" value="Lysozyme-like_dom_sf"/>
</dbReference>
<comment type="catalytic activity">
    <reaction evidence="11">
        <text>[GlcNAc-(1-&gt;4)-Mur2Ac(oyl-L-Ala-gamma-D-Glu-L-Lys-D-Ala-D-Ala)](n)-di-trans,octa-cis-undecaprenyl diphosphate + beta-D-GlcNAc-(1-&gt;4)-Mur2Ac(oyl-L-Ala-gamma-D-Glu-L-Lys-D-Ala-D-Ala)-di-trans,octa-cis-undecaprenyl diphosphate = [GlcNAc-(1-&gt;4)-Mur2Ac(oyl-L-Ala-gamma-D-Glu-L-Lys-D-Ala-D-Ala)](n+1)-di-trans,octa-cis-undecaprenyl diphosphate + di-trans,octa-cis-undecaprenyl diphosphate + H(+)</text>
        <dbReference type="Rhea" id="RHEA:23708"/>
        <dbReference type="Rhea" id="RHEA-COMP:9602"/>
        <dbReference type="Rhea" id="RHEA-COMP:9603"/>
        <dbReference type="ChEBI" id="CHEBI:15378"/>
        <dbReference type="ChEBI" id="CHEBI:58405"/>
        <dbReference type="ChEBI" id="CHEBI:60033"/>
        <dbReference type="ChEBI" id="CHEBI:78435"/>
        <dbReference type="EC" id="2.4.99.28"/>
    </reaction>
</comment>
<dbReference type="InterPro" id="IPR036950">
    <property type="entry name" value="PBP_transglycosylase"/>
</dbReference>
<dbReference type="GO" id="GO:0005886">
    <property type="term" value="C:plasma membrane"/>
    <property type="evidence" value="ECO:0007669"/>
    <property type="project" value="UniProtKB-SubCell"/>
</dbReference>
<dbReference type="GO" id="GO:0009252">
    <property type="term" value="P:peptidoglycan biosynthetic process"/>
    <property type="evidence" value="ECO:0007669"/>
    <property type="project" value="UniProtKB-UniRule"/>
</dbReference>
<evidence type="ECO:0000256" key="12">
    <source>
        <dbReference type="SAM" id="MobiDB-lite"/>
    </source>
</evidence>
<evidence type="ECO:0000256" key="2">
    <source>
        <dbReference type="ARBA" id="ARBA00022519"/>
    </source>
</evidence>
<keyword evidence="8 11" id="KW-1133">Transmembrane helix</keyword>
<gene>
    <name evidence="11" type="primary">mtgA</name>
    <name evidence="14" type="ORF">CJD38_12670</name>
</gene>
<feature type="compositionally biased region" description="Low complexity" evidence="12">
    <location>
        <begin position="276"/>
        <end position="290"/>
    </location>
</feature>
<organism evidence="14 15">
    <name type="scientific">Stenotrophobium rhamnosiphilum</name>
    <dbReference type="NCBI Taxonomy" id="2029166"/>
    <lineage>
        <taxon>Bacteria</taxon>
        <taxon>Pseudomonadati</taxon>
        <taxon>Pseudomonadota</taxon>
        <taxon>Gammaproteobacteria</taxon>
        <taxon>Nevskiales</taxon>
        <taxon>Nevskiaceae</taxon>
        <taxon>Stenotrophobium</taxon>
    </lineage>
</organism>
<dbReference type="OrthoDB" id="9766909at2"/>
<dbReference type="UniPathway" id="UPA00219"/>
<comment type="similarity">
    <text evidence="11">Belongs to the glycosyltransferase 51 family.</text>
</comment>
<dbReference type="GO" id="GO:0008360">
    <property type="term" value="P:regulation of cell shape"/>
    <property type="evidence" value="ECO:0007669"/>
    <property type="project" value="UniProtKB-KW"/>
</dbReference>
<dbReference type="AlphaFoldDB" id="A0A2T5MF45"/>
<evidence type="ECO:0000256" key="9">
    <source>
        <dbReference type="ARBA" id="ARBA00023136"/>
    </source>
</evidence>
<sequence length="290" mass="31377">MTKKRTSLFGLLLKLSLILIALVLLPIVLFKWVPLPTTAFMLQSEVKPVEYTWVPAKNIAKFAGQAVISAEDQKFYTHNGFDIEAMEKAYAHNKKSKRKRGASTISQQTAKNLFLWSGGGYFRKGIEAGVTVLIENIWGKQRILEVYLNVAEFGPGLYGVEAASQKYFHKSAAQLTPTEAARLAAVLPNPKRWKVNSPGAYVQKRVRWIVGQMGYGSRGTPSEEPEPPSTGPESGGQLNDIDAPLSTEAPIVTTEPEAPIEAEPSGAPMPVPVPVAPEAGTAPAPEAATP</sequence>
<comment type="pathway">
    <text evidence="11">Cell wall biogenesis; peptidoglycan biosynthesis.</text>
</comment>
<proteinExistence type="inferred from homology"/>
<dbReference type="HAMAP" id="MF_00766">
    <property type="entry name" value="PGT_MtgA"/>
    <property type="match status" value="1"/>
</dbReference>
<comment type="caution">
    <text evidence="14">The sequence shown here is derived from an EMBL/GenBank/DDBJ whole genome shotgun (WGS) entry which is preliminary data.</text>
</comment>
<keyword evidence="3 11" id="KW-0328">Glycosyltransferase</keyword>
<evidence type="ECO:0000313" key="15">
    <source>
        <dbReference type="Proteomes" id="UP000244248"/>
    </source>
</evidence>